<evidence type="ECO:0000256" key="1">
    <source>
        <dbReference type="SAM" id="Phobius"/>
    </source>
</evidence>
<keyword evidence="3" id="KW-1185">Reference proteome</keyword>
<organism evidence="2 3">
    <name type="scientific">Pontibacter cellulosilyticus</name>
    <dbReference type="NCBI Taxonomy" id="1720253"/>
    <lineage>
        <taxon>Bacteria</taxon>
        <taxon>Pseudomonadati</taxon>
        <taxon>Bacteroidota</taxon>
        <taxon>Cytophagia</taxon>
        <taxon>Cytophagales</taxon>
        <taxon>Hymenobacteraceae</taxon>
        <taxon>Pontibacter</taxon>
    </lineage>
</organism>
<dbReference type="RefSeq" id="WP_187068184.1">
    <property type="nucleotide sequence ID" value="NZ_JACRVF010000004.1"/>
</dbReference>
<feature type="transmembrane region" description="Helical" evidence="1">
    <location>
        <begin position="6"/>
        <end position="21"/>
    </location>
</feature>
<keyword evidence="1" id="KW-0812">Transmembrane</keyword>
<gene>
    <name evidence="2" type="ORF">H8S84_15065</name>
</gene>
<evidence type="ECO:0000313" key="2">
    <source>
        <dbReference type="EMBL" id="MBC5994167.1"/>
    </source>
</evidence>
<name>A0A923N9B8_9BACT</name>
<dbReference type="Proteomes" id="UP000603640">
    <property type="component" value="Unassembled WGS sequence"/>
</dbReference>
<dbReference type="EMBL" id="JACRVF010000004">
    <property type="protein sequence ID" value="MBC5994167.1"/>
    <property type="molecule type" value="Genomic_DNA"/>
</dbReference>
<feature type="transmembrane region" description="Helical" evidence="1">
    <location>
        <begin position="28"/>
        <end position="48"/>
    </location>
</feature>
<keyword evidence="1" id="KW-1133">Transmembrane helix</keyword>
<comment type="caution">
    <text evidence="2">The sequence shown here is derived from an EMBL/GenBank/DDBJ whole genome shotgun (WGS) entry which is preliminary data.</text>
</comment>
<keyword evidence="1" id="KW-0472">Membrane</keyword>
<accession>A0A923N9B8</accession>
<reference evidence="2" key="1">
    <citation type="submission" date="2020-08" db="EMBL/GenBank/DDBJ databases">
        <title>Pontibacter sp. SD6 16S ribosomal RNA gene Genome sequencing and assembly.</title>
        <authorList>
            <person name="Kang M."/>
        </authorList>
    </citation>
    <scope>NUCLEOTIDE SEQUENCE</scope>
    <source>
        <strain evidence="2">SD6</strain>
    </source>
</reference>
<evidence type="ECO:0000313" key="3">
    <source>
        <dbReference type="Proteomes" id="UP000603640"/>
    </source>
</evidence>
<protein>
    <submittedName>
        <fullName evidence="2">Uncharacterized protein</fullName>
    </submittedName>
</protein>
<proteinExistence type="predicted"/>
<dbReference type="AlphaFoldDB" id="A0A923N9B8"/>
<sequence length="58" mass="6266">MTKSIFPAIAVFLTAICMHLLRDKHVEVNVVLSLALLYAVGMVAGAILNTLKEDPLSL</sequence>